<dbReference type="PROSITE" id="PS51898">
    <property type="entry name" value="TYR_RECOMBINASE"/>
    <property type="match status" value="1"/>
</dbReference>
<dbReference type="Pfam" id="PF00589">
    <property type="entry name" value="Phage_integrase"/>
    <property type="match status" value="1"/>
</dbReference>
<dbReference type="GO" id="GO:0015074">
    <property type="term" value="P:DNA integration"/>
    <property type="evidence" value="ECO:0007669"/>
    <property type="project" value="InterPro"/>
</dbReference>
<feature type="domain" description="Tyr recombinase" evidence="3">
    <location>
        <begin position="493"/>
        <end position="683"/>
    </location>
</feature>
<accession>A0A8J3NEL5</accession>
<dbReference type="RefSeq" id="WP_239076920.1">
    <property type="nucleotide sequence ID" value="NZ_BAAAZM010000014.1"/>
</dbReference>
<dbReference type="Pfam" id="PF20199">
    <property type="entry name" value="RepSA"/>
    <property type="match status" value="2"/>
</dbReference>
<keyword evidence="1" id="KW-0233">DNA recombination</keyword>
<dbReference type="InterPro" id="IPR011010">
    <property type="entry name" value="DNA_brk_join_enz"/>
</dbReference>
<evidence type="ECO:0000256" key="2">
    <source>
        <dbReference type="SAM" id="MobiDB-lite"/>
    </source>
</evidence>
<name>A0A8J3NEL5_9ACTN</name>
<dbReference type="GO" id="GO:0006310">
    <property type="term" value="P:DNA recombination"/>
    <property type="evidence" value="ECO:0007669"/>
    <property type="project" value="UniProtKB-KW"/>
</dbReference>
<proteinExistence type="predicted"/>
<dbReference type="InterPro" id="IPR046828">
    <property type="entry name" value="RepSA"/>
</dbReference>
<evidence type="ECO:0000256" key="1">
    <source>
        <dbReference type="ARBA" id="ARBA00023172"/>
    </source>
</evidence>
<dbReference type="CDD" id="cd01189">
    <property type="entry name" value="INT_ICEBs1_C_like"/>
    <property type="match status" value="1"/>
</dbReference>
<organism evidence="4 5">
    <name type="scientific">Actinocatenispora rupis</name>
    <dbReference type="NCBI Taxonomy" id="519421"/>
    <lineage>
        <taxon>Bacteria</taxon>
        <taxon>Bacillati</taxon>
        <taxon>Actinomycetota</taxon>
        <taxon>Actinomycetes</taxon>
        <taxon>Micromonosporales</taxon>
        <taxon>Micromonosporaceae</taxon>
        <taxon>Actinocatenispora</taxon>
    </lineage>
</organism>
<comment type="caution">
    <text evidence="4">The sequence shown here is derived from an EMBL/GenBank/DDBJ whole genome shotgun (WGS) entry which is preliminary data.</text>
</comment>
<dbReference type="SUPFAM" id="SSF56349">
    <property type="entry name" value="DNA breaking-rejoining enzymes"/>
    <property type="match status" value="1"/>
</dbReference>
<feature type="region of interest" description="Disordered" evidence="2">
    <location>
        <begin position="687"/>
        <end position="708"/>
    </location>
</feature>
<sequence length="708" mass="77965">MTTVKATAVVLPGLGREETPRPGSRAARLLQPVAKDVARDLAVQFGVCVKPVWLRRTDTTTGETELVSVPCGATSAAKCEPCAEANRRLRMQQIREGWHLTEEPVTEPDAPDEEQRGLVEYRAALEFARTAAVIGSEWDQVTDLDAEIDRVDEEITTAGVRGSVLPGGRKDCPDEESAPSRKRSTKRRQDAPDLPRLPVANRTVPHPHIGSDGREHRESMFLTLTLGSYGAVHSAYWRRGKVQPCECGELHSQHDTRLGTPVDPDAYDYRAAALDAIHFAKVIDRFWQNLRRAVGWKVQYAGSIEMQKRLTPHGHFAVRGALARRLVKQVAAATYHQVWWPAHDELRYDPEGELPTWNVDEMTYRDPHTGEALPTWDEALDAIEDDDDAEPAHVVRLGTVDVKGIRGGSKDAEKTVRYITKYIAKDITDAVTPGSRAQEDHMARLGAELQVLPCSPTCPNWLLRAVLTTAVNEDNILPRNPCRIPGADRENPEERPTLTVTQVYDLAGEMPDRYFALVLLATFASLRYGEVTALQRQDLDLDARTVRVRHTFVERSRGGLLLGPPKSRAGLRTVSIPAAIVSELRRHLAEYAGDEPTAWVFTGERGGPVKRSNFNQLVGWKDAVAKIGKPGLHFHDLRHTGNTLAASSGASTRDLMARMGHDSMNAALIYQHATSEADRAIADALNAKLPSGDDEPDDGAAGVLAPTA</sequence>
<evidence type="ECO:0000313" key="5">
    <source>
        <dbReference type="Proteomes" id="UP000612808"/>
    </source>
</evidence>
<dbReference type="EMBL" id="BOMB01000028">
    <property type="protein sequence ID" value="GID14060.1"/>
    <property type="molecule type" value="Genomic_DNA"/>
</dbReference>
<dbReference type="InterPro" id="IPR050090">
    <property type="entry name" value="Tyrosine_recombinase_XerCD"/>
</dbReference>
<dbReference type="GO" id="GO:0003677">
    <property type="term" value="F:DNA binding"/>
    <property type="evidence" value="ECO:0007669"/>
    <property type="project" value="InterPro"/>
</dbReference>
<dbReference type="AlphaFoldDB" id="A0A8J3NEL5"/>
<evidence type="ECO:0000259" key="3">
    <source>
        <dbReference type="PROSITE" id="PS51898"/>
    </source>
</evidence>
<dbReference type="InterPro" id="IPR002104">
    <property type="entry name" value="Integrase_catalytic"/>
</dbReference>
<keyword evidence="5" id="KW-1185">Reference proteome</keyword>
<gene>
    <name evidence="4" type="ORF">Aru02nite_49490</name>
</gene>
<dbReference type="PANTHER" id="PTHR30349">
    <property type="entry name" value="PHAGE INTEGRASE-RELATED"/>
    <property type="match status" value="1"/>
</dbReference>
<feature type="region of interest" description="Disordered" evidence="2">
    <location>
        <begin position="157"/>
        <end position="215"/>
    </location>
</feature>
<reference evidence="4" key="1">
    <citation type="submission" date="2021-01" db="EMBL/GenBank/DDBJ databases">
        <title>Whole genome shotgun sequence of Actinocatenispora rupis NBRC 107355.</title>
        <authorList>
            <person name="Komaki H."/>
            <person name="Tamura T."/>
        </authorList>
    </citation>
    <scope>NUCLEOTIDE SEQUENCE</scope>
    <source>
        <strain evidence="4">NBRC 107355</strain>
    </source>
</reference>
<dbReference type="Gene3D" id="1.10.443.10">
    <property type="entry name" value="Intergrase catalytic core"/>
    <property type="match status" value="1"/>
</dbReference>
<evidence type="ECO:0000313" key="4">
    <source>
        <dbReference type="EMBL" id="GID14060.1"/>
    </source>
</evidence>
<protein>
    <recommendedName>
        <fullName evidence="3">Tyr recombinase domain-containing protein</fullName>
    </recommendedName>
</protein>
<dbReference type="InterPro" id="IPR013762">
    <property type="entry name" value="Integrase-like_cat_sf"/>
</dbReference>
<dbReference type="PANTHER" id="PTHR30349:SF64">
    <property type="entry name" value="PROPHAGE INTEGRASE INTD-RELATED"/>
    <property type="match status" value="1"/>
</dbReference>
<dbReference type="Proteomes" id="UP000612808">
    <property type="component" value="Unassembled WGS sequence"/>
</dbReference>